<name>A0ABT0X8Y3_9ACTN</name>
<accession>A0ABT0X8Y3</accession>
<comment type="caution">
    <text evidence="1">The sequence shown here is derived from an EMBL/GenBank/DDBJ whole genome shotgun (WGS) entry which is preliminary data.</text>
</comment>
<protein>
    <submittedName>
        <fullName evidence="1">Uncharacterized protein</fullName>
    </submittedName>
</protein>
<reference evidence="1" key="1">
    <citation type="journal article" date="2023" name="Int. J. Syst. Evol. Microbiol.">
        <title>Streptomyces meridianus sp. nov. isolated from brackish water of the Tagus estuary in Alcochete, Portugal.</title>
        <authorList>
            <person name="Santos J.D.N."/>
            <person name="Klimek D."/>
            <person name="Calusinska M."/>
            <person name="Lobo Da Cunha A."/>
            <person name="Catita J."/>
            <person name="Goncalves H."/>
            <person name="Gonzalez I."/>
            <person name="Reyes F."/>
            <person name="Lage O.M."/>
        </authorList>
    </citation>
    <scope>NUCLEOTIDE SEQUENCE</scope>
    <source>
        <strain evidence="1">MTZ3.1</strain>
    </source>
</reference>
<sequence length="222" mass="24032">MAASEGVQMLTKEEIGRIEAACGELALERVFVLSLAAAHRTLPVYQAYSEAHAELEGYGLVHDGLVGAWRVLRARPGASAIELSPRLEAAIRSAESDLESINTVDEFGLAQALTVESISTAILALRAYLEESRSGAFGAIVGALEVDSVWAEGEAERPGAEGDVSWDRLMTHYGQQVRDIALLTGADESDEKLLFRDVAMRAEREGMPFLVRMRELVSTTTP</sequence>
<proteinExistence type="predicted"/>
<dbReference type="EMBL" id="JAMQGM010000037">
    <property type="protein sequence ID" value="MCM2578996.1"/>
    <property type="molecule type" value="Genomic_DNA"/>
</dbReference>
<gene>
    <name evidence="1" type="ORF">M1E25_16815</name>
</gene>
<keyword evidence="2" id="KW-1185">Reference proteome</keyword>
<dbReference type="RefSeq" id="WP_251416319.1">
    <property type="nucleotide sequence ID" value="NZ_JAMQGM010000037.1"/>
</dbReference>
<dbReference type="Proteomes" id="UP001167160">
    <property type="component" value="Unassembled WGS sequence"/>
</dbReference>
<organism evidence="1 2">
    <name type="scientific">Streptomyces meridianus</name>
    <dbReference type="NCBI Taxonomy" id="2938945"/>
    <lineage>
        <taxon>Bacteria</taxon>
        <taxon>Bacillati</taxon>
        <taxon>Actinomycetota</taxon>
        <taxon>Actinomycetes</taxon>
        <taxon>Kitasatosporales</taxon>
        <taxon>Streptomycetaceae</taxon>
        <taxon>Streptomyces</taxon>
    </lineage>
</organism>
<evidence type="ECO:0000313" key="2">
    <source>
        <dbReference type="Proteomes" id="UP001167160"/>
    </source>
</evidence>
<evidence type="ECO:0000313" key="1">
    <source>
        <dbReference type="EMBL" id="MCM2578996.1"/>
    </source>
</evidence>